<dbReference type="AlphaFoldDB" id="A0A6J2MF79"/>
<evidence type="ECO:0000256" key="2">
    <source>
        <dbReference type="ARBA" id="ARBA00022475"/>
    </source>
</evidence>
<dbReference type="InterPro" id="IPR016054">
    <property type="entry name" value="LY6_UPA_recep-like"/>
</dbReference>
<dbReference type="GeneID" id="114504540"/>
<keyword evidence="13" id="KW-1185">Reference proteome</keyword>
<dbReference type="InterPro" id="IPR045860">
    <property type="entry name" value="Snake_toxin-like_sf"/>
</dbReference>
<reference evidence="12 14" key="1">
    <citation type="journal article" date="2020" name="Nature">
        <title>Six reference-quality genomes reveal evolution of bat adaptations.</title>
        <authorList>
            <person name="Jebb D."/>
            <person name="Huang Z."/>
            <person name="Pippel M."/>
            <person name="Hughes G.M."/>
            <person name="Lavrichenko K."/>
            <person name="Devanna P."/>
            <person name="Winkler S."/>
            <person name="Jermiin L.S."/>
            <person name="Skirmuntt E.C."/>
            <person name="Katzourakis A."/>
            <person name="Burkitt-Gray L."/>
            <person name="Ray D.A."/>
            <person name="Sullivan K.A.M."/>
            <person name="Roscito J.G."/>
            <person name="Kirilenko B.M."/>
            <person name="Davalos L.M."/>
            <person name="Corthals A.P."/>
            <person name="Power M.L."/>
            <person name="Jones G."/>
            <person name="Ransome R.D."/>
            <person name="Dechmann D.K.N."/>
            <person name="Locatelli A.G."/>
            <person name="Puechmaille S.J."/>
            <person name="Fedrigo O."/>
            <person name="Jarvis E.D."/>
            <person name="Hiller M."/>
            <person name="Vernes S.C."/>
            <person name="Myers E.W."/>
            <person name="Teeling E.C."/>
        </authorList>
    </citation>
    <scope>NUCLEOTIDE SEQUENCE [LARGE SCALE GENOMIC DNA]</scope>
    <source>
        <strain evidence="12">Bat1K_MPI-CBG_1</strain>
    </source>
</reference>
<keyword evidence="6" id="KW-1015">Disulfide bond</keyword>
<dbReference type="InterPro" id="IPR046354">
    <property type="entry name" value="SPACA4/Bouncer"/>
</dbReference>
<evidence type="ECO:0000313" key="13">
    <source>
        <dbReference type="Proteomes" id="UP000504628"/>
    </source>
</evidence>
<dbReference type="OrthoDB" id="5962859at2759"/>
<gene>
    <name evidence="15" type="primary">LOC114504540</name>
    <name evidence="12" type="ORF">HJG60_017954</name>
</gene>
<evidence type="ECO:0000256" key="1">
    <source>
        <dbReference type="ARBA" id="ARBA00004609"/>
    </source>
</evidence>
<dbReference type="PANTHER" id="PTHR47613:SF1">
    <property type="entry name" value="SPERM ACROSOME MEMBRANE-ASSOCIATED PROTEIN 4"/>
    <property type="match status" value="1"/>
</dbReference>
<dbReference type="Gene3D" id="2.10.60.10">
    <property type="entry name" value="CD59"/>
    <property type="match status" value="1"/>
</dbReference>
<dbReference type="Pfam" id="PF00021">
    <property type="entry name" value="UPAR_LY6"/>
    <property type="match status" value="1"/>
</dbReference>
<evidence type="ECO:0000259" key="11">
    <source>
        <dbReference type="Pfam" id="PF00021"/>
    </source>
</evidence>
<name>A0A6J2MF79_9CHIR</name>
<accession>A0A6J2MF79</accession>
<dbReference type="GO" id="GO:0098552">
    <property type="term" value="C:side of membrane"/>
    <property type="evidence" value="ECO:0007669"/>
    <property type="project" value="UniProtKB-KW"/>
</dbReference>
<keyword evidence="5" id="KW-0472">Membrane</keyword>
<comment type="subcellular location">
    <subcellularLocation>
        <location evidence="1">Cell membrane</location>
        <topology evidence="1">Lipid-anchor</topology>
        <topology evidence="1">GPI-anchor</topology>
    </subcellularLocation>
</comment>
<keyword evidence="3" id="KW-0336">GPI-anchor</keyword>
<protein>
    <submittedName>
        <fullName evidence="12">Sperm acrosome associated 4</fullName>
    </submittedName>
    <submittedName>
        <fullName evidence="15">Sperm acrosome membrane-associated protein 4-like</fullName>
    </submittedName>
</protein>
<dbReference type="EMBL" id="JABVXQ010000009">
    <property type="protein sequence ID" value="KAF6091537.1"/>
    <property type="molecule type" value="Genomic_DNA"/>
</dbReference>
<feature type="domain" description="UPAR/Ly6" evidence="11">
    <location>
        <begin position="22"/>
        <end position="98"/>
    </location>
</feature>
<evidence type="ECO:0000256" key="8">
    <source>
        <dbReference type="ARBA" id="ARBA00023288"/>
    </source>
</evidence>
<dbReference type="PANTHER" id="PTHR47613">
    <property type="entry name" value="SPERM ACROSOME MEMBRANE-ASSOCIATED PROTEIN 4"/>
    <property type="match status" value="1"/>
</dbReference>
<evidence type="ECO:0000256" key="6">
    <source>
        <dbReference type="ARBA" id="ARBA00023157"/>
    </source>
</evidence>
<keyword evidence="2" id="KW-1003">Cell membrane</keyword>
<sequence length="124" mass="13160">MVLGWLLFLVMALPSGTTGTKSCMFCELTDSLNCPGILMSCGDDEECFTGQGTAPGLGSITNKGCVRSSSCGREEPVTYQGVTYSLISTCCYGQLCNRALDPADSRMAETPTGLALSVLLLRWL</sequence>
<feature type="signal peptide" evidence="10">
    <location>
        <begin position="1"/>
        <end position="19"/>
    </location>
</feature>
<feature type="chain" id="PRO_5044641688" evidence="10">
    <location>
        <begin position="20"/>
        <end position="124"/>
    </location>
</feature>
<organism evidence="13 15">
    <name type="scientific">Phyllostomus discolor</name>
    <name type="common">pale spear-nosed bat</name>
    <dbReference type="NCBI Taxonomy" id="89673"/>
    <lineage>
        <taxon>Eukaryota</taxon>
        <taxon>Metazoa</taxon>
        <taxon>Chordata</taxon>
        <taxon>Craniata</taxon>
        <taxon>Vertebrata</taxon>
        <taxon>Euteleostomi</taxon>
        <taxon>Mammalia</taxon>
        <taxon>Eutheria</taxon>
        <taxon>Laurasiatheria</taxon>
        <taxon>Chiroptera</taxon>
        <taxon>Yangochiroptera</taxon>
        <taxon>Phyllostomidae</taxon>
        <taxon>Phyllostominae</taxon>
        <taxon>Phyllostomus</taxon>
    </lineage>
</organism>
<evidence type="ECO:0000313" key="15">
    <source>
        <dbReference type="RefSeq" id="XP_028378014.1"/>
    </source>
</evidence>
<keyword evidence="8" id="KW-0449">Lipoprotein</keyword>
<evidence type="ECO:0000256" key="5">
    <source>
        <dbReference type="ARBA" id="ARBA00023136"/>
    </source>
</evidence>
<proteinExistence type="inferred from homology"/>
<comment type="similarity">
    <text evidence="9">Belongs to the SPACA4/bouncer family.</text>
</comment>
<evidence type="ECO:0000256" key="4">
    <source>
        <dbReference type="ARBA" id="ARBA00022729"/>
    </source>
</evidence>
<evidence type="ECO:0000313" key="12">
    <source>
        <dbReference type="EMBL" id="KAF6091537.1"/>
    </source>
</evidence>
<dbReference type="RefSeq" id="XP_028378014.1">
    <property type="nucleotide sequence ID" value="XM_028522213.2"/>
</dbReference>
<dbReference type="Proteomes" id="UP000504628">
    <property type="component" value="Chromosome X"/>
</dbReference>
<evidence type="ECO:0000256" key="9">
    <source>
        <dbReference type="ARBA" id="ARBA00029446"/>
    </source>
</evidence>
<dbReference type="GO" id="GO:0035036">
    <property type="term" value="P:sperm-egg recognition"/>
    <property type="evidence" value="ECO:0007669"/>
    <property type="project" value="TreeGrafter"/>
</dbReference>
<keyword evidence="7" id="KW-0325">Glycoprotein</keyword>
<evidence type="ECO:0000256" key="3">
    <source>
        <dbReference type="ARBA" id="ARBA00022622"/>
    </source>
</evidence>
<evidence type="ECO:0000256" key="7">
    <source>
        <dbReference type="ARBA" id="ARBA00023180"/>
    </source>
</evidence>
<dbReference type="GO" id="GO:0005886">
    <property type="term" value="C:plasma membrane"/>
    <property type="evidence" value="ECO:0007669"/>
    <property type="project" value="UniProtKB-SubCell"/>
</dbReference>
<evidence type="ECO:0000313" key="14">
    <source>
        <dbReference type="Proteomes" id="UP000664940"/>
    </source>
</evidence>
<dbReference type="Proteomes" id="UP000664940">
    <property type="component" value="Unassembled WGS sequence"/>
</dbReference>
<dbReference type="SUPFAM" id="SSF57302">
    <property type="entry name" value="Snake toxin-like"/>
    <property type="match status" value="1"/>
</dbReference>
<evidence type="ECO:0000256" key="10">
    <source>
        <dbReference type="SAM" id="SignalP"/>
    </source>
</evidence>
<reference evidence="15" key="2">
    <citation type="submission" date="2025-04" db="UniProtKB">
        <authorList>
            <consortium name="RefSeq"/>
        </authorList>
    </citation>
    <scope>IDENTIFICATION</scope>
    <source>
        <tissue evidence="15">Muscle</tissue>
    </source>
</reference>
<dbReference type="KEGG" id="pdic:114504540"/>
<keyword evidence="4 10" id="KW-0732">Signal</keyword>
<dbReference type="CDD" id="cd23574">
    <property type="entry name" value="TFP_LU_ECD_SPACA4"/>
    <property type="match status" value="1"/>
</dbReference>